<protein>
    <submittedName>
        <fullName evidence="1">Uncharacterized protein</fullName>
    </submittedName>
</protein>
<sequence>MNAQGAGVLSEKSRGEGLMTLLKFIDDFVPCCPRDGAKLIGAITTQSLNARDGYEKASREVYFWCTSALPLLDSFIDALQQGHTDDAQTHLLAVYENGATIMRTVALALATTEKQLTGAKANVIALSSTCLATDSSESPVESAPEMKRLTAPDATTARAVSLVQFDNLVALAEAKTRPPVMEASSTLATVLLGLAHQIESMVQGTQSGWQQLAQTNVIHEIESEMRQPKLLQLLDEATIEAHITSAKALRAAKWDGRQQGTPCGDGPRRAQLSTSSIGLEATRLLAERFPESIVLLGARSKPQEAKSLALDSMAFQHAETSRYAWPAATLTRGRYGISKSLGLALGRIWAAAFREICTVSV</sequence>
<dbReference type="Proteomes" id="UP000030745">
    <property type="component" value="Unassembled WGS sequence"/>
</dbReference>
<dbReference type="EMBL" id="KK583222">
    <property type="protein sequence ID" value="KDO26715.1"/>
    <property type="molecule type" value="Genomic_DNA"/>
</dbReference>
<evidence type="ECO:0000313" key="2">
    <source>
        <dbReference type="Proteomes" id="UP000030745"/>
    </source>
</evidence>
<dbReference type="AlphaFoldDB" id="A0A067CC43"/>
<name>A0A067CC43_SAPPC</name>
<dbReference type="KEGG" id="spar:SPRG_22211"/>
<dbReference type="GeneID" id="24142594"/>
<keyword evidence="2" id="KW-1185">Reference proteome</keyword>
<dbReference type="RefSeq" id="XP_012202638.1">
    <property type="nucleotide sequence ID" value="XM_012347248.1"/>
</dbReference>
<dbReference type="SUPFAM" id="SSF58100">
    <property type="entry name" value="Bacterial hemolysins"/>
    <property type="match status" value="1"/>
</dbReference>
<dbReference type="VEuPathDB" id="FungiDB:SPRG_22211"/>
<organism evidence="1 2">
    <name type="scientific">Saprolegnia parasitica (strain CBS 223.65)</name>
    <dbReference type="NCBI Taxonomy" id="695850"/>
    <lineage>
        <taxon>Eukaryota</taxon>
        <taxon>Sar</taxon>
        <taxon>Stramenopiles</taxon>
        <taxon>Oomycota</taxon>
        <taxon>Saprolegniomycetes</taxon>
        <taxon>Saprolegniales</taxon>
        <taxon>Saprolegniaceae</taxon>
        <taxon>Saprolegnia</taxon>
    </lineage>
</organism>
<dbReference type="Gene3D" id="1.20.1170.10">
    <property type="match status" value="1"/>
</dbReference>
<dbReference type="OrthoDB" id="62125at2759"/>
<evidence type="ECO:0000313" key="1">
    <source>
        <dbReference type="EMBL" id="KDO26715.1"/>
    </source>
</evidence>
<reference evidence="1 2" key="1">
    <citation type="journal article" date="2013" name="PLoS Genet.">
        <title>Distinctive expansion of potential virulence genes in the genome of the oomycete fish pathogen Saprolegnia parasitica.</title>
        <authorList>
            <person name="Jiang R.H."/>
            <person name="de Bruijn I."/>
            <person name="Haas B.J."/>
            <person name="Belmonte R."/>
            <person name="Lobach L."/>
            <person name="Christie J."/>
            <person name="van den Ackerveken G."/>
            <person name="Bottin A."/>
            <person name="Bulone V."/>
            <person name="Diaz-Moreno S.M."/>
            <person name="Dumas B."/>
            <person name="Fan L."/>
            <person name="Gaulin E."/>
            <person name="Govers F."/>
            <person name="Grenville-Briggs L.J."/>
            <person name="Horner N.R."/>
            <person name="Levin J.Z."/>
            <person name="Mammella M."/>
            <person name="Meijer H.J."/>
            <person name="Morris P."/>
            <person name="Nusbaum C."/>
            <person name="Oome S."/>
            <person name="Phillips A.J."/>
            <person name="van Rooyen D."/>
            <person name="Rzeszutek E."/>
            <person name="Saraiva M."/>
            <person name="Secombes C.J."/>
            <person name="Seidl M.F."/>
            <person name="Snel B."/>
            <person name="Stassen J.H."/>
            <person name="Sykes S."/>
            <person name="Tripathy S."/>
            <person name="van den Berg H."/>
            <person name="Vega-Arreguin J.C."/>
            <person name="Wawra S."/>
            <person name="Young S.K."/>
            <person name="Zeng Q."/>
            <person name="Dieguez-Uribeondo J."/>
            <person name="Russ C."/>
            <person name="Tyler B.M."/>
            <person name="van West P."/>
        </authorList>
    </citation>
    <scope>NUCLEOTIDE SEQUENCE [LARGE SCALE GENOMIC DNA]</scope>
    <source>
        <strain evidence="1 2">CBS 223.65</strain>
    </source>
</reference>
<proteinExistence type="predicted"/>
<accession>A0A067CC43</accession>
<gene>
    <name evidence="1" type="ORF">SPRG_22211</name>
</gene>